<protein>
    <recommendedName>
        <fullName evidence="3 9">DNA repair protein RecN</fullName>
    </recommendedName>
    <alternativeName>
        <fullName evidence="8 9">Recombination protein N</fullName>
    </alternativeName>
</protein>
<evidence type="ECO:0000313" key="12">
    <source>
        <dbReference type="Proteomes" id="UP000060699"/>
    </source>
</evidence>
<evidence type="ECO:0000256" key="4">
    <source>
        <dbReference type="ARBA" id="ARBA00022741"/>
    </source>
</evidence>
<comment type="function">
    <text evidence="1 9">May be involved in recombinational repair of damaged DNA.</text>
</comment>
<dbReference type="SUPFAM" id="SSF52540">
    <property type="entry name" value="P-loop containing nucleoside triphosphate hydrolases"/>
    <property type="match status" value="2"/>
</dbReference>
<dbReference type="InterPro" id="IPR003395">
    <property type="entry name" value="RecF/RecN/SMC_N"/>
</dbReference>
<dbReference type="STRING" id="76731.RD2015_1105"/>
<feature type="region of interest" description="Disordered" evidence="10">
    <location>
        <begin position="553"/>
        <end position="605"/>
    </location>
</feature>
<proteinExistence type="inferred from homology"/>
<dbReference type="CDD" id="cd03241">
    <property type="entry name" value="ABC_RecN"/>
    <property type="match status" value="2"/>
</dbReference>
<dbReference type="AlphaFoldDB" id="A0A0U3L2P5"/>
<sequence>MLRRLSLRDFVIVPELELDFAAGFSALTGETGAGKSILIDALQLALGSRGDAAVVREGAAKAEITAEFDRPEAVLSWLEEGGFATDDEHASLLLRRVIDAQGKSRAWINGSAATVAQLRELAEHLLDIHGQHAWQGLTRPASVRQLLDEFGQIDARPVAAAYAQWRQASEALSTAQARQADLAREHERLSWQIGEVDRLAPTADEWEDLNAEHQRLSHAQSLMDAARGALDRLSEAEINAQALTEDALSSLQDVLTYDAGLQDTVNALIGAQAQLQDAAHSLSSYLNGAELDPDRLQQLDERVSAWVTLARRYRRPPVELPALLEEWKAELAQLDAATDLEGLQAKQAQALKAYQKEAKLISTARAKAAPALSKAVSQAMQQLGMAGGRFEVSLQPQEEPQAFGLESAEFLVAGHAGSTPRPLGKVASGGELSRIALAIAVTTSQQNSGAGTLIFDEIDSGVGGAVAETVGRLMKQLGQRVQVLAVTHLPQVAACADHHFLVAKAAKGGKTSSDVQPIQGEARTAEIARMLGGERLSSTSLAHAQEMLAHSARATPLSANSADGADAGGAGSSDTSGAGGSTGSAGSAGSASSAGSSGKTRKVKP</sequence>
<dbReference type="GO" id="GO:0005524">
    <property type="term" value="F:ATP binding"/>
    <property type="evidence" value="ECO:0007669"/>
    <property type="project" value="UniProtKB-KW"/>
</dbReference>
<evidence type="ECO:0000256" key="1">
    <source>
        <dbReference type="ARBA" id="ARBA00003618"/>
    </source>
</evidence>
<feature type="compositionally biased region" description="Low complexity" evidence="10">
    <location>
        <begin position="584"/>
        <end position="598"/>
    </location>
</feature>
<dbReference type="RefSeq" id="WP_083525368.1">
    <property type="nucleotide sequence ID" value="NZ_CP013729.1"/>
</dbReference>
<dbReference type="NCBIfam" id="TIGR00634">
    <property type="entry name" value="recN"/>
    <property type="match status" value="1"/>
</dbReference>
<evidence type="ECO:0000256" key="6">
    <source>
        <dbReference type="ARBA" id="ARBA00022840"/>
    </source>
</evidence>
<accession>A0A0U3L2P5</accession>
<dbReference type="PIRSF" id="PIRSF003128">
    <property type="entry name" value="RecN"/>
    <property type="match status" value="1"/>
</dbReference>
<dbReference type="GO" id="GO:0043590">
    <property type="term" value="C:bacterial nucleoid"/>
    <property type="evidence" value="ECO:0007669"/>
    <property type="project" value="TreeGrafter"/>
</dbReference>
<dbReference type="EMBL" id="CP013729">
    <property type="protein sequence ID" value="ALV05598.1"/>
    <property type="molecule type" value="Genomic_DNA"/>
</dbReference>
<evidence type="ECO:0000256" key="7">
    <source>
        <dbReference type="ARBA" id="ARBA00023204"/>
    </source>
</evidence>
<evidence type="ECO:0000256" key="8">
    <source>
        <dbReference type="ARBA" id="ARBA00033408"/>
    </source>
</evidence>
<dbReference type="NCBIfam" id="NF008121">
    <property type="entry name" value="PRK10869.1"/>
    <property type="match status" value="1"/>
</dbReference>
<dbReference type="PANTHER" id="PTHR11059:SF0">
    <property type="entry name" value="DNA REPAIR PROTEIN RECN"/>
    <property type="match status" value="1"/>
</dbReference>
<dbReference type="GO" id="GO:0009432">
    <property type="term" value="P:SOS response"/>
    <property type="evidence" value="ECO:0007669"/>
    <property type="project" value="TreeGrafter"/>
</dbReference>
<dbReference type="KEGG" id="rdp:RD2015_1105"/>
<dbReference type="OrthoDB" id="9806954at2"/>
<dbReference type="FunFam" id="3.40.50.300:FF:000356">
    <property type="entry name" value="DNA repair protein RecN"/>
    <property type="match status" value="1"/>
</dbReference>
<name>A0A0U3L2P5_9BURK</name>
<keyword evidence="4" id="KW-0547">Nucleotide-binding</keyword>
<gene>
    <name evidence="11" type="ORF">RD2015_1105</name>
</gene>
<evidence type="ECO:0000313" key="11">
    <source>
        <dbReference type="EMBL" id="ALV05598.1"/>
    </source>
</evidence>
<reference evidence="11 12" key="1">
    <citation type="submission" date="2015-12" db="EMBL/GenBank/DDBJ databases">
        <title>Complete genome of Roseateles depolymerans KCTC 42856.</title>
        <authorList>
            <person name="Kim K.M."/>
        </authorList>
    </citation>
    <scope>NUCLEOTIDE SEQUENCE [LARGE SCALE GENOMIC DNA]</scope>
    <source>
        <strain evidence="11 12">KCTC 42856</strain>
    </source>
</reference>
<dbReference type="Proteomes" id="UP000060699">
    <property type="component" value="Chromosome"/>
</dbReference>
<dbReference type="PATRIC" id="fig|76731.3.peg.1125"/>
<evidence type="ECO:0000256" key="9">
    <source>
        <dbReference type="PIRNR" id="PIRNR003128"/>
    </source>
</evidence>
<dbReference type="FunFam" id="3.40.50.300:FF:000319">
    <property type="entry name" value="DNA repair protein RecN"/>
    <property type="match status" value="1"/>
</dbReference>
<comment type="similarity">
    <text evidence="2 9">Belongs to the RecN family.</text>
</comment>
<evidence type="ECO:0000256" key="10">
    <source>
        <dbReference type="SAM" id="MobiDB-lite"/>
    </source>
</evidence>
<dbReference type="GO" id="GO:0006281">
    <property type="term" value="P:DNA repair"/>
    <property type="evidence" value="ECO:0007669"/>
    <property type="project" value="UniProtKB-KW"/>
</dbReference>
<keyword evidence="5 9" id="KW-0227">DNA damage</keyword>
<evidence type="ECO:0000256" key="5">
    <source>
        <dbReference type="ARBA" id="ARBA00022763"/>
    </source>
</evidence>
<evidence type="ECO:0000256" key="2">
    <source>
        <dbReference type="ARBA" id="ARBA00009441"/>
    </source>
</evidence>
<dbReference type="InterPro" id="IPR027417">
    <property type="entry name" value="P-loop_NTPase"/>
</dbReference>
<dbReference type="PANTHER" id="PTHR11059">
    <property type="entry name" value="DNA REPAIR PROTEIN RECN"/>
    <property type="match status" value="1"/>
</dbReference>
<dbReference type="Gene3D" id="3.40.50.300">
    <property type="entry name" value="P-loop containing nucleotide triphosphate hydrolases"/>
    <property type="match status" value="2"/>
</dbReference>
<feature type="compositionally biased region" description="Gly residues" evidence="10">
    <location>
        <begin position="566"/>
        <end position="583"/>
    </location>
</feature>
<keyword evidence="12" id="KW-1185">Reference proteome</keyword>
<evidence type="ECO:0000256" key="3">
    <source>
        <dbReference type="ARBA" id="ARBA00021315"/>
    </source>
</evidence>
<keyword evidence="6" id="KW-0067">ATP-binding</keyword>
<dbReference type="Pfam" id="PF02463">
    <property type="entry name" value="SMC_N"/>
    <property type="match status" value="1"/>
</dbReference>
<organism evidence="11 12">
    <name type="scientific">Roseateles depolymerans</name>
    <dbReference type="NCBI Taxonomy" id="76731"/>
    <lineage>
        <taxon>Bacteria</taxon>
        <taxon>Pseudomonadati</taxon>
        <taxon>Pseudomonadota</taxon>
        <taxon>Betaproteobacteria</taxon>
        <taxon>Burkholderiales</taxon>
        <taxon>Sphaerotilaceae</taxon>
        <taxon>Roseateles</taxon>
    </lineage>
</organism>
<dbReference type="GO" id="GO:0006310">
    <property type="term" value="P:DNA recombination"/>
    <property type="evidence" value="ECO:0007669"/>
    <property type="project" value="InterPro"/>
</dbReference>
<keyword evidence="7 9" id="KW-0234">DNA repair</keyword>
<dbReference type="InterPro" id="IPR004604">
    <property type="entry name" value="DNA_recomb/repair_RecN"/>
</dbReference>